<accession>A0A2A5T6U0</accession>
<proteinExistence type="predicted"/>
<dbReference type="EMBL" id="NBYY01000009">
    <property type="protein sequence ID" value="PCS23867.1"/>
    <property type="molecule type" value="Genomic_DNA"/>
</dbReference>
<comment type="caution">
    <text evidence="1">The sequence shown here is derived from an EMBL/GenBank/DDBJ whole genome shotgun (WGS) entry which is preliminary data.</text>
</comment>
<reference evidence="2" key="1">
    <citation type="submission" date="2017-04" db="EMBL/GenBank/DDBJ databases">
        <title>Genome evolution of the luminous symbionts of deep sea anglerfish.</title>
        <authorList>
            <person name="Hendry T.A."/>
        </authorList>
    </citation>
    <scope>NUCLEOTIDE SEQUENCE [LARGE SCALE GENOMIC DNA]</scope>
</reference>
<name>A0A2A5T6U0_9GAMM</name>
<evidence type="ECO:0000313" key="2">
    <source>
        <dbReference type="Proteomes" id="UP000219020"/>
    </source>
</evidence>
<protein>
    <submittedName>
        <fullName evidence="1">Uncharacterized protein</fullName>
    </submittedName>
</protein>
<sequence>MMDNKFCLLVVISVDDARHKEVLAVVDGYKGVRGQLA</sequence>
<gene>
    <name evidence="1" type="ORF">BTN49_0838</name>
</gene>
<dbReference type="AlphaFoldDB" id="A0A2A5T6U0"/>
<evidence type="ECO:0000313" key="1">
    <source>
        <dbReference type="EMBL" id="PCS23867.1"/>
    </source>
</evidence>
<dbReference type="Proteomes" id="UP000219020">
    <property type="component" value="Unassembled WGS sequence"/>
</dbReference>
<keyword evidence="2" id="KW-1185">Reference proteome</keyword>
<organism evidence="1 2">
    <name type="scientific">Candidatus Enterovibrio escicola</name>
    <dbReference type="NCBI Taxonomy" id="1927127"/>
    <lineage>
        <taxon>Bacteria</taxon>
        <taxon>Pseudomonadati</taxon>
        <taxon>Pseudomonadota</taxon>
        <taxon>Gammaproteobacteria</taxon>
        <taxon>Vibrionales</taxon>
        <taxon>Vibrionaceae</taxon>
        <taxon>Enterovibrio</taxon>
    </lineage>
</organism>